<reference evidence="2" key="1">
    <citation type="submission" date="2014-09" db="EMBL/GenBank/DDBJ databases">
        <authorList>
            <person name="Magalhaes I.L.F."/>
            <person name="Oliveira U."/>
            <person name="Santos F.R."/>
            <person name="Vidigal T.H.D.A."/>
            <person name="Brescovit A.D."/>
            <person name="Santos A.J."/>
        </authorList>
    </citation>
    <scope>NUCLEOTIDE SEQUENCE</scope>
    <source>
        <tissue evidence="2">Shoot tissue taken approximately 20 cm above the soil surface</tissue>
    </source>
</reference>
<evidence type="ECO:0000256" key="1">
    <source>
        <dbReference type="SAM" id="MobiDB-lite"/>
    </source>
</evidence>
<dbReference type="EMBL" id="GBRH01253035">
    <property type="protein sequence ID" value="JAD44860.1"/>
    <property type="molecule type" value="Transcribed_RNA"/>
</dbReference>
<evidence type="ECO:0000313" key="2">
    <source>
        <dbReference type="EMBL" id="JAD44860.1"/>
    </source>
</evidence>
<dbReference type="AlphaFoldDB" id="A0A0A9A784"/>
<reference evidence="2" key="2">
    <citation type="journal article" date="2015" name="Data Brief">
        <title>Shoot transcriptome of the giant reed, Arundo donax.</title>
        <authorList>
            <person name="Barrero R.A."/>
            <person name="Guerrero F.D."/>
            <person name="Moolhuijzen P."/>
            <person name="Goolsby J.A."/>
            <person name="Tidwell J."/>
            <person name="Bellgard S.E."/>
            <person name="Bellgard M.I."/>
        </authorList>
    </citation>
    <scope>NUCLEOTIDE SEQUENCE</scope>
    <source>
        <tissue evidence="2">Shoot tissue taken approximately 20 cm above the soil surface</tissue>
    </source>
</reference>
<organism evidence="2">
    <name type="scientific">Arundo donax</name>
    <name type="common">Giant reed</name>
    <name type="synonym">Donax arundinaceus</name>
    <dbReference type="NCBI Taxonomy" id="35708"/>
    <lineage>
        <taxon>Eukaryota</taxon>
        <taxon>Viridiplantae</taxon>
        <taxon>Streptophyta</taxon>
        <taxon>Embryophyta</taxon>
        <taxon>Tracheophyta</taxon>
        <taxon>Spermatophyta</taxon>
        <taxon>Magnoliopsida</taxon>
        <taxon>Liliopsida</taxon>
        <taxon>Poales</taxon>
        <taxon>Poaceae</taxon>
        <taxon>PACMAD clade</taxon>
        <taxon>Arundinoideae</taxon>
        <taxon>Arundineae</taxon>
        <taxon>Arundo</taxon>
    </lineage>
</organism>
<protein>
    <submittedName>
        <fullName evidence="2">Uncharacterized protein</fullName>
    </submittedName>
</protein>
<name>A0A0A9A784_ARUDO</name>
<feature type="region of interest" description="Disordered" evidence="1">
    <location>
        <begin position="1"/>
        <end position="30"/>
    </location>
</feature>
<accession>A0A0A9A784</accession>
<sequence>MSRNICAYIEQKPSNKDGRGPPGWKADGES</sequence>
<proteinExistence type="predicted"/>